<evidence type="ECO:0000313" key="2">
    <source>
        <dbReference type="EMBL" id="KAG9959056.1"/>
    </source>
</evidence>
<reference evidence="2" key="1">
    <citation type="journal article" date="2021" name="J Fungi (Basel)">
        <title>Virulence traits and population genomics of the black yeast Aureobasidium melanogenum.</title>
        <authorList>
            <person name="Cernosa A."/>
            <person name="Sun X."/>
            <person name="Gostincar C."/>
            <person name="Fang C."/>
            <person name="Gunde-Cimerman N."/>
            <person name="Song Z."/>
        </authorList>
    </citation>
    <scope>NUCLEOTIDE SEQUENCE</scope>
    <source>
        <strain evidence="2">EXF-9298</strain>
    </source>
</reference>
<organism evidence="2 3">
    <name type="scientific">Aureobasidium melanogenum</name>
    <name type="common">Aureobasidium pullulans var. melanogenum</name>
    <dbReference type="NCBI Taxonomy" id="46634"/>
    <lineage>
        <taxon>Eukaryota</taxon>
        <taxon>Fungi</taxon>
        <taxon>Dikarya</taxon>
        <taxon>Ascomycota</taxon>
        <taxon>Pezizomycotina</taxon>
        <taxon>Dothideomycetes</taxon>
        <taxon>Dothideomycetidae</taxon>
        <taxon>Dothideales</taxon>
        <taxon>Saccotheciaceae</taxon>
        <taxon>Aureobasidium</taxon>
    </lineage>
</organism>
<dbReference type="EMBL" id="JAHFXS010003963">
    <property type="protein sequence ID" value="KAG9959056.1"/>
    <property type="molecule type" value="Genomic_DNA"/>
</dbReference>
<dbReference type="InterPro" id="IPR038084">
    <property type="entry name" value="PduO/GlcC-like_sf"/>
</dbReference>
<reference evidence="2" key="2">
    <citation type="submission" date="2021-08" db="EMBL/GenBank/DDBJ databases">
        <authorList>
            <person name="Gostincar C."/>
            <person name="Sun X."/>
            <person name="Song Z."/>
            <person name="Gunde-Cimerman N."/>
        </authorList>
    </citation>
    <scope>NUCLEOTIDE SEQUENCE</scope>
    <source>
        <strain evidence="2">EXF-9298</strain>
    </source>
</reference>
<name>A0A9P8JM10_AURME</name>
<gene>
    <name evidence="2" type="ORF">KCU98_g16853</name>
</gene>
<dbReference type="AlphaFoldDB" id="A0A9P8JM10"/>
<protein>
    <submittedName>
        <fullName evidence="2">Uncharacterized protein</fullName>
    </submittedName>
</protein>
<keyword evidence="1" id="KW-0732">Signal</keyword>
<dbReference type="Proteomes" id="UP000729357">
    <property type="component" value="Unassembled WGS sequence"/>
</dbReference>
<feature type="non-terminal residue" evidence="2">
    <location>
        <position position="119"/>
    </location>
</feature>
<feature type="signal peptide" evidence="1">
    <location>
        <begin position="1"/>
        <end position="22"/>
    </location>
</feature>
<dbReference type="PANTHER" id="PTHR34309:SF1">
    <property type="entry name" value="PROTEIN GLCG"/>
    <property type="match status" value="1"/>
</dbReference>
<dbReference type="Gene3D" id="3.30.450.150">
    <property type="entry name" value="Haem-degrading domain"/>
    <property type="match status" value="1"/>
</dbReference>
<evidence type="ECO:0000256" key="1">
    <source>
        <dbReference type="SAM" id="SignalP"/>
    </source>
</evidence>
<sequence>MAIIKSLLTLTLLLGSSMGAYAAGNKTATNGVGSTPAQVSITVSISRGICTEDFDQRHVISVAEAETIIAAAVREANTVIPENIAIVDPAGLLVAFHRMDNAFPGSIDISIKKARTTVL</sequence>
<dbReference type="Pfam" id="PF03928">
    <property type="entry name" value="HbpS-like"/>
    <property type="match status" value="1"/>
</dbReference>
<keyword evidence="3" id="KW-1185">Reference proteome</keyword>
<dbReference type="InterPro" id="IPR005624">
    <property type="entry name" value="PduO/GlcC-like"/>
</dbReference>
<comment type="caution">
    <text evidence="2">The sequence shown here is derived from an EMBL/GenBank/DDBJ whole genome shotgun (WGS) entry which is preliminary data.</text>
</comment>
<proteinExistence type="predicted"/>
<dbReference type="PANTHER" id="PTHR34309">
    <property type="entry name" value="SLR1406 PROTEIN"/>
    <property type="match status" value="1"/>
</dbReference>
<dbReference type="InterPro" id="IPR052517">
    <property type="entry name" value="GlcG_carb_metab_protein"/>
</dbReference>
<feature type="chain" id="PRO_5040118270" evidence="1">
    <location>
        <begin position="23"/>
        <end position="119"/>
    </location>
</feature>
<accession>A0A9P8JM10</accession>
<evidence type="ECO:0000313" key="3">
    <source>
        <dbReference type="Proteomes" id="UP000729357"/>
    </source>
</evidence>
<dbReference type="SUPFAM" id="SSF143744">
    <property type="entry name" value="GlcG-like"/>
    <property type="match status" value="1"/>
</dbReference>